<name>A0ABR0E8U3_ZASCE</name>
<feature type="compositionally biased region" description="Low complexity" evidence="1">
    <location>
        <begin position="210"/>
        <end position="225"/>
    </location>
</feature>
<keyword evidence="3" id="KW-1185">Reference proteome</keyword>
<accession>A0ABR0E8U3</accession>
<evidence type="ECO:0000313" key="3">
    <source>
        <dbReference type="Proteomes" id="UP001305779"/>
    </source>
</evidence>
<organism evidence="2 3">
    <name type="scientific">Zasmidium cellare</name>
    <name type="common">Wine cellar mold</name>
    <name type="synonym">Racodium cellare</name>
    <dbReference type="NCBI Taxonomy" id="395010"/>
    <lineage>
        <taxon>Eukaryota</taxon>
        <taxon>Fungi</taxon>
        <taxon>Dikarya</taxon>
        <taxon>Ascomycota</taxon>
        <taxon>Pezizomycotina</taxon>
        <taxon>Dothideomycetes</taxon>
        <taxon>Dothideomycetidae</taxon>
        <taxon>Mycosphaerellales</taxon>
        <taxon>Mycosphaerellaceae</taxon>
        <taxon>Zasmidium</taxon>
    </lineage>
</organism>
<feature type="compositionally biased region" description="Low complexity" evidence="1">
    <location>
        <begin position="345"/>
        <end position="354"/>
    </location>
</feature>
<comment type="caution">
    <text evidence="2">The sequence shown here is derived from an EMBL/GenBank/DDBJ whole genome shotgun (WGS) entry which is preliminary data.</text>
</comment>
<sequence>MAALDQQQPGDILHKGFVAQMLVSFVHIGKASHLQGTEPAEPCTARAYGIIAHCVLQSIWFNPDSTATGFYTKTGMAALKIDNLQLPNEGWSLSWDGSGNMVPCMFGIRVLEKVQMAQSAVMAPLNEEDQEDLEAGLEREMVDEEIREYAAVKAAIKQQVEVDESINDEFLKIEMDLEMFSADAQAAVVEATCEKPAQEQKVPTVPPQVEPAQQIPAQQPAPQVAGKKRPREDVNEPQGDEQTKKGKHTPMPPPLQAAGVKRSRQDEKPLDVASKKPRIALAVQVPEKLTLARIVSQPDNLSPGPDFAAVASVEQRNPDKSAASGKENPSFKGKGKARAKLLQLPTPAESTTPEPSTPLVPRAATGAPHLPTLAPRMPPPAVARSTVPPSAAAEPFIAPTTNPLSPLDFKATALYHNTTLSTLHVPELRDLLKEWGYKPPKESTILSRMNKPELMRVVEEALKARDEKSRWKGGRN</sequence>
<gene>
    <name evidence="2" type="ORF">PRZ48_010303</name>
</gene>
<protein>
    <submittedName>
        <fullName evidence="2">Uncharacterized protein</fullName>
    </submittedName>
</protein>
<feature type="region of interest" description="Disordered" evidence="1">
    <location>
        <begin position="296"/>
        <end position="387"/>
    </location>
</feature>
<evidence type="ECO:0000256" key="1">
    <source>
        <dbReference type="SAM" id="MobiDB-lite"/>
    </source>
</evidence>
<dbReference type="Proteomes" id="UP001305779">
    <property type="component" value="Unassembled WGS sequence"/>
</dbReference>
<dbReference type="EMBL" id="JAXOVC010000008">
    <property type="protein sequence ID" value="KAK4497650.1"/>
    <property type="molecule type" value="Genomic_DNA"/>
</dbReference>
<proteinExistence type="predicted"/>
<feature type="region of interest" description="Disordered" evidence="1">
    <location>
        <begin position="198"/>
        <end position="276"/>
    </location>
</feature>
<evidence type="ECO:0000313" key="2">
    <source>
        <dbReference type="EMBL" id="KAK4497650.1"/>
    </source>
</evidence>
<feature type="compositionally biased region" description="Basic and acidic residues" evidence="1">
    <location>
        <begin position="263"/>
        <end position="274"/>
    </location>
</feature>
<reference evidence="2 3" key="1">
    <citation type="journal article" date="2023" name="G3 (Bethesda)">
        <title>A chromosome-level genome assembly of Zasmidium syzygii isolated from banana leaves.</title>
        <authorList>
            <person name="van Westerhoven A.C."/>
            <person name="Mehrabi R."/>
            <person name="Talebi R."/>
            <person name="Steentjes M.B.F."/>
            <person name="Corcolon B."/>
            <person name="Chong P.A."/>
            <person name="Kema G.H.J."/>
            <person name="Seidl M.F."/>
        </authorList>
    </citation>
    <scope>NUCLEOTIDE SEQUENCE [LARGE SCALE GENOMIC DNA]</scope>
    <source>
        <strain evidence="2 3">P124</strain>
    </source>
</reference>